<evidence type="ECO:0000313" key="1">
    <source>
        <dbReference type="EMBL" id="ALH81545.1"/>
    </source>
</evidence>
<reference evidence="1 2" key="1">
    <citation type="journal article" date="2015" name="Genome Announc.">
        <title>Complete Genome Sequence of Polypropylene Glycol- and Polyethylene Glycol-Degrading Sphingopyxis macrogoltabida Strain EY-1.</title>
        <authorList>
            <person name="Ohtsubo Y."/>
            <person name="Nagata Y."/>
            <person name="Numata M."/>
            <person name="Tsuchikane K."/>
            <person name="Hosoyama A."/>
            <person name="Yamazoe A."/>
            <person name="Tsuda M."/>
            <person name="Fujita N."/>
            <person name="Kawai F."/>
        </authorList>
    </citation>
    <scope>NUCLEOTIDE SEQUENCE [LARGE SCALE GENOMIC DNA]</scope>
    <source>
        <strain evidence="1 2">EY-1</strain>
    </source>
</reference>
<name>A0A0N9UDQ2_SPHMC</name>
<protein>
    <submittedName>
        <fullName evidence="1">Uncharacterized protein</fullName>
    </submittedName>
</protein>
<sequence length="100" mass="10850">MQANFVIAPGRAEGARPFHQKLCGIDEKERSAAVGVGTDGETVLAELAKPMIDFKIMATLEPAIMMVDQRGSACREGKRFCDRQALPEARLATTCWLVVG</sequence>
<gene>
    <name evidence="1" type="ORF">AN936_14635</name>
</gene>
<dbReference type="EMBL" id="CP012700">
    <property type="protein sequence ID" value="ALH81545.1"/>
    <property type="molecule type" value="Genomic_DNA"/>
</dbReference>
<dbReference type="KEGG" id="smag:AN936_14635"/>
<proteinExistence type="predicted"/>
<accession>A0A0N9UDQ2</accession>
<organism evidence="1 2">
    <name type="scientific">Sphingopyxis macrogoltabida</name>
    <name type="common">Sphingomonas macrogoltabidus</name>
    <dbReference type="NCBI Taxonomy" id="33050"/>
    <lineage>
        <taxon>Bacteria</taxon>
        <taxon>Pseudomonadati</taxon>
        <taxon>Pseudomonadota</taxon>
        <taxon>Alphaproteobacteria</taxon>
        <taxon>Sphingomonadales</taxon>
        <taxon>Sphingomonadaceae</taxon>
        <taxon>Sphingopyxis</taxon>
    </lineage>
</organism>
<dbReference type="AlphaFoldDB" id="A0A0N9UDQ2"/>
<evidence type="ECO:0000313" key="2">
    <source>
        <dbReference type="Proteomes" id="UP000058074"/>
    </source>
</evidence>
<dbReference type="Proteomes" id="UP000058074">
    <property type="component" value="Chromosome"/>
</dbReference>